<dbReference type="PANTHER" id="PTHR37809:SF1">
    <property type="entry name" value="RIBOSOMAL PROTEIN S12 METHYLTHIOTRANSFERASE ACCESSORY FACTOR YCAO"/>
    <property type="match status" value="1"/>
</dbReference>
<protein>
    <submittedName>
        <fullName evidence="2">Putative adenylation/heterocyclization protein</fullName>
    </submittedName>
</protein>
<reference evidence="2 3" key="1">
    <citation type="journal article" date="2010" name="DNA Res.">
        <title>Genome sequence of Kitasatospora setae NBRC 14216T: an evolutionary snapshot of the family Streptomycetaceae.</title>
        <authorList>
            <person name="Ichikawa N."/>
            <person name="Oguchi A."/>
            <person name="Ikeda H."/>
            <person name="Ishikawa J."/>
            <person name="Kitani S."/>
            <person name="Watanabe Y."/>
            <person name="Nakamura S."/>
            <person name="Katano Y."/>
            <person name="Kishi E."/>
            <person name="Sasagawa M."/>
            <person name="Ankai A."/>
            <person name="Fukui S."/>
            <person name="Hashimoto Y."/>
            <person name="Kamata S."/>
            <person name="Otoguro M."/>
            <person name="Tanikawa S."/>
            <person name="Nihira T."/>
            <person name="Horinouchi S."/>
            <person name="Ohnishi Y."/>
            <person name="Hayakawa M."/>
            <person name="Kuzuyama T."/>
            <person name="Arisawa A."/>
            <person name="Nomoto F."/>
            <person name="Miura H."/>
            <person name="Takahashi Y."/>
            <person name="Fujita N."/>
        </authorList>
    </citation>
    <scope>NUCLEOTIDE SEQUENCE [LARGE SCALE GENOMIC DNA]</scope>
    <source>
        <strain evidence="3">ATCC 33774 / DSM 43861 / JCM 3304 / KCC A-0304 / NBRC 14216 / KM-6054</strain>
    </source>
</reference>
<dbReference type="PROSITE" id="PS51664">
    <property type="entry name" value="YCAO"/>
    <property type="match status" value="1"/>
</dbReference>
<dbReference type="Gene3D" id="3.30.160.660">
    <property type="match status" value="1"/>
</dbReference>
<dbReference type="Gene3D" id="3.30.40.250">
    <property type="match status" value="1"/>
</dbReference>
<dbReference type="InterPro" id="IPR027624">
    <property type="entry name" value="TOMM_cyclo_SagD"/>
</dbReference>
<dbReference type="NCBIfam" id="TIGR03604">
    <property type="entry name" value="TOMM_cyclo_SagD"/>
    <property type="match status" value="1"/>
</dbReference>
<name>E4NBI2_KITSK</name>
<dbReference type="InterPro" id="IPR022291">
    <property type="entry name" value="Bacteriocin_synth_cyclodeHase"/>
</dbReference>
<dbReference type="Pfam" id="PF02624">
    <property type="entry name" value="YcaO"/>
    <property type="match status" value="1"/>
</dbReference>
<evidence type="ECO:0000313" key="2">
    <source>
        <dbReference type="EMBL" id="BAJ28563.1"/>
    </source>
</evidence>
<dbReference type="PANTHER" id="PTHR37809">
    <property type="entry name" value="RIBOSOMAL PROTEIN S12 METHYLTHIOTRANSFERASE ACCESSORY FACTOR YCAO"/>
    <property type="match status" value="1"/>
</dbReference>
<evidence type="ECO:0000313" key="3">
    <source>
        <dbReference type="Proteomes" id="UP000007076"/>
    </source>
</evidence>
<gene>
    <name evidence="2" type="ordered locus">KSE_27520</name>
</gene>
<dbReference type="Gene3D" id="3.90.930.60">
    <property type="match status" value="1"/>
</dbReference>
<evidence type="ECO:0000259" key="1">
    <source>
        <dbReference type="PROSITE" id="PS51664"/>
    </source>
</evidence>
<dbReference type="Proteomes" id="UP000007076">
    <property type="component" value="Chromosome"/>
</dbReference>
<dbReference type="HOGENOM" id="CLU_020793_0_0_11"/>
<dbReference type="Gene3D" id="3.40.50.720">
    <property type="entry name" value="NAD(P)-binding Rossmann-like Domain"/>
    <property type="match status" value="1"/>
</dbReference>
<dbReference type="AlphaFoldDB" id="E4NBI2"/>
<dbReference type="KEGG" id="ksk:KSE_27520"/>
<proteinExistence type="predicted"/>
<sequence length="753" mass="80879">MGAGVLPPVGFKRHLRAEVVVGEGTFLISERGTTRLRGRLLESLAPLLDGTRDLRELVRDSSDGSAAEIGNLVGSLSSAGLLSFRGSVPRQADGRAEGFWEAAGLDGPATVRALADARVRVVGADGTDPGPTAAFEAAGLRVTDATDADLTVVLCRDYLSGALAAVEAERRAAGGAWMLARTGGTEIWTGPFFDPRDEAAACWHCMAHRLRDNRPEDLTVQRALALTDPPTCPEASLPSTRALGLHLAAVRAQQWLAGLREPGHQSIHTFDLLRPAVARHAVLRDPRCPSCSGPAAAAAHPGPPRPVVLRPVPKASRAGNGHRALTPQQVLDRYGHLVSPVSGLIGRISRAAHCPDGVHSYVAQSALAPVGRSPLRRISGGKGATELDARVSALCEALEHRSGALHGGEPRVRATLRELGDRALHPNTCQLYDERQFADRERWNADHSLYQYVTERFDPDVPVDWSPVWSLTRRREVLLPTALLYYGPHPPGTGARWARADSNGCAAGSSLEDAILQGFLELVERDAVALWWYNRTRHPRVDLAALGDPWLDQAPATHRRLGRRLWALDLTADLGVPVVVAVSARTGGGPQQLSFGFGAHFDLVTAARRAVAECEQLLPAAAAAGRGRTDGVLADPVARAWFGGATTEAHPYLLPDPAAAPSGPGRWPWPASSCLKQDVETAERLVAAHGMELLVLEQTRPEIGLPVVRVLVPGLRHFWARFAPGRLFDVPVRLGRLAEPTPYERLNPVPLFL</sequence>
<dbReference type="PATRIC" id="fig|452652.3.peg.2757"/>
<dbReference type="NCBIfam" id="TIGR03882">
    <property type="entry name" value="cyclo_dehyd_2"/>
    <property type="match status" value="1"/>
</dbReference>
<dbReference type="NCBIfam" id="TIGR00702">
    <property type="entry name" value="YcaO-type kinase domain"/>
    <property type="match status" value="1"/>
</dbReference>
<dbReference type="InterPro" id="IPR003776">
    <property type="entry name" value="YcaO-like_dom"/>
</dbReference>
<keyword evidence="3" id="KW-1185">Reference proteome</keyword>
<accession>E4NBI2</accession>
<dbReference type="eggNOG" id="COG1944">
    <property type="taxonomic scope" value="Bacteria"/>
</dbReference>
<dbReference type="Gene3D" id="3.30.1330.230">
    <property type="match status" value="1"/>
</dbReference>
<feature type="domain" description="YcaO" evidence="1">
    <location>
        <begin position="381"/>
        <end position="753"/>
    </location>
</feature>
<dbReference type="STRING" id="452652.KSE_27520"/>
<dbReference type="EMBL" id="AP010968">
    <property type="protein sequence ID" value="BAJ28563.1"/>
    <property type="molecule type" value="Genomic_DNA"/>
</dbReference>
<organism evidence="2 3">
    <name type="scientific">Kitasatospora setae (strain ATCC 33774 / DSM 43861 / JCM 3304 / KCC A-0304 / NBRC 14216 / KM-6054)</name>
    <name type="common">Streptomyces setae</name>
    <dbReference type="NCBI Taxonomy" id="452652"/>
    <lineage>
        <taxon>Bacteria</taxon>
        <taxon>Bacillati</taxon>
        <taxon>Actinomycetota</taxon>
        <taxon>Actinomycetes</taxon>
        <taxon>Kitasatosporales</taxon>
        <taxon>Streptomycetaceae</taxon>
        <taxon>Kitasatospora</taxon>
    </lineage>
</organism>
<dbReference type="RefSeq" id="WP_014135876.1">
    <property type="nucleotide sequence ID" value="NC_016109.1"/>
</dbReference>